<name>A0A0F9Q3C7_9ZZZZ</name>
<gene>
    <name evidence="13" type="ORF">LCGC14_1143300</name>
</gene>
<feature type="transmembrane region" description="Helical" evidence="11">
    <location>
        <begin position="186"/>
        <end position="208"/>
    </location>
</feature>
<accession>A0A0F9Q3C7</accession>
<keyword evidence="8 11" id="KW-1133">Transmembrane helix</keyword>
<feature type="transmembrane region" description="Helical" evidence="11">
    <location>
        <begin position="7"/>
        <end position="27"/>
    </location>
</feature>
<dbReference type="GO" id="GO:0046872">
    <property type="term" value="F:metal ion binding"/>
    <property type="evidence" value="ECO:0007669"/>
    <property type="project" value="UniProtKB-KW"/>
</dbReference>
<proteinExistence type="predicted"/>
<keyword evidence="5" id="KW-0479">Metal-binding</keyword>
<protein>
    <recommendedName>
        <fullName evidence="12">Peptidase M48 domain-containing protein</fullName>
    </recommendedName>
</protein>
<feature type="transmembrane region" description="Helical" evidence="11">
    <location>
        <begin position="33"/>
        <end position="59"/>
    </location>
</feature>
<evidence type="ECO:0000256" key="11">
    <source>
        <dbReference type="SAM" id="Phobius"/>
    </source>
</evidence>
<keyword evidence="10 11" id="KW-0472">Membrane</keyword>
<comment type="caution">
    <text evidence="13">The sequence shown here is derived from an EMBL/GenBank/DDBJ whole genome shotgun (WGS) entry which is preliminary data.</text>
</comment>
<comment type="cofactor">
    <cofactor evidence="1">
        <name>Zn(2+)</name>
        <dbReference type="ChEBI" id="CHEBI:29105"/>
    </cofactor>
</comment>
<evidence type="ECO:0000256" key="3">
    <source>
        <dbReference type="ARBA" id="ARBA00022670"/>
    </source>
</evidence>
<dbReference type="PANTHER" id="PTHR43221">
    <property type="entry name" value="PROTEASE HTPX"/>
    <property type="match status" value="1"/>
</dbReference>
<dbReference type="PANTHER" id="PTHR43221:SF2">
    <property type="entry name" value="PROTEASE HTPX HOMOLOG"/>
    <property type="match status" value="1"/>
</dbReference>
<keyword evidence="9" id="KW-0482">Metalloprotease</keyword>
<feature type="transmembrane region" description="Helical" evidence="11">
    <location>
        <begin position="373"/>
        <end position="397"/>
    </location>
</feature>
<dbReference type="AlphaFoldDB" id="A0A0F9Q3C7"/>
<evidence type="ECO:0000256" key="5">
    <source>
        <dbReference type="ARBA" id="ARBA00022723"/>
    </source>
</evidence>
<dbReference type="Gene3D" id="3.30.2010.10">
    <property type="entry name" value="Metalloproteases ('zincins'), catalytic domain"/>
    <property type="match status" value="1"/>
</dbReference>
<dbReference type="CDD" id="cd07338">
    <property type="entry name" value="M48B_HtpX_like"/>
    <property type="match status" value="1"/>
</dbReference>
<feature type="transmembrane region" description="Helical" evidence="11">
    <location>
        <begin position="545"/>
        <end position="562"/>
    </location>
</feature>
<evidence type="ECO:0000256" key="7">
    <source>
        <dbReference type="ARBA" id="ARBA00022833"/>
    </source>
</evidence>
<evidence type="ECO:0000256" key="2">
    <source>
        <dbReference type="ARBA" id="ARBA00022475"/>
    </source>
</evidence>
<evidence type="ECO:0000256" key="9">
    <source>
        <dbReference type="ARBA" id="ARBA00023049"/>
    </source>
</evidence>
<evidence type="ECO:0000256" key="1">
    <source>
        <dbReference type="ARBA" id="ARBA00001947"/>
    </source>
</evidence>
<dbReference type="GO" id="GO:0004222">
    <property type="term" value="F:metalloendopeptidase activity"/>
    <property type="evidence" value="ECO:0007669"/>
    <property type="project" value="InterPro"/>
</dbReference>
<keyword evidence="2" id="KW-1003">Cell membrane</keyword>
<dbReference type="EMBL" id="LAZR01005445">
    <property type="protein sequence ID" value="KKM99887.1"/>
    <property type="molecule type" value="Genomic_DNA"/>
</dbReference>
<dbReference type="GO" id="GO:0006508">
    <property type="term" value="P:proteolysis"/>
    <property type="evidence" value="ECO:0007669"/>
    <property type="project" value="UniProtKB-KW"/>
</dbReference>
<evidence type="ECO:0000313" key="13">
    <source>
        <dbReference type="EMBL" id="KKM99887.1"/>
    </source>
</evidence>
<feature type="transmembrane region" description="Helical" evidence="11">
    <location>
        <begin position="147"/>
        <end position="166"/>
    </location>
</feature>
<keyword evidence="3" id="KW-0645">Protease</keyword>
<organism evidence="13">
    <name type="scientific">marine sediment metagenome</name>
    <dbReference type="NCBI Taxonomy" id="412755"/>
    <lineage>
        <taxon>unclassified sequences</taxon>
        <taxon>metagenomes</taxon>
        <taxon>ecological metagenomes</taxon>
    </lineage>
</organism>
<dbReference type="Pfam" id="PF01435">
    <property type="entry name" value="Peptidase_M48"/>
    <property type="match status" value="1"/>
</dbReference>
<evidence type="ECO:0000259" key="12">
    <source>
        <dbReference type="Pfam" id="PF01435"/>
    </source>
</evidence>
<sequence>MASGLAITALFALLYAVVFVIGVWFLPSTLFGLLLMIGFTLLIILFQYGISPLIVGWLYSIDWIPYEEFARHYPHLADSLDKVVAINGIKVPRLGIIHDLNPNAFTFGWSKNSARVVITDGILEYLNEKEQNAVFSHELGHVVHSDFIIMTIVFAIPLVLLTIARWAYYAGWYSGRRRSSDDGGNLIGLILIVVAVLAYISYYLGYLISLIVSRIREYYADEHSAEVLEDPNALATGLVKIAYGLLVDTNNGQVKERNRSRVRALRGLGIFDPNTAKGLGIISVSSTKVLSMEAIQAAAAWDLFNPWAKYYQFRSTHPLPAKRIMRLNAQCEFYGVKPTIDFSNARKIKEAQAGKSMWDEFLSDVMVKTLPTLVFIALLGFTIGWIFGLVGFSTLPFLNTRNIILMWAVGLYIIGFLSILKTRYMYKSGFEAKKVVDLITNVKVSPVRCVPAVVEGVVVGRGVPGYYFSEDMKFQDDTGLMYIDYRFGIGIVDMIFSLRTVRKLIGKRVRIKGWYRRGPSPYIQVDTIETEDGRRHRNYAKHLRYFWPILMFSVGIYLFYLWL</sequence>
<feature type="domain" description="Peptidase M48" evidence="12">
    <location>
        <begin position="96"/>
        <end position="328"/>
    </location>
</feature>
<keyword evidence="7" id="KW-0862">Zinc</keyword>
<dbReference type="InterPro" id="IPR050083">
    <property type="entry name" value="HtpX_protease"/>
</dbReference>
<keyword evidence="6" id="KW-0378">Hydrolase</keyword>
<evidence type="ECO:0000256" key="6">
    <source>
        <dbReference type="ARBA" id="ARBA00022801"/>
    </source>
</evidence>
<keyword evidence="4 11" id="KW-0812">Transmembrane</keyword>
<evidence type="ECO:0000256" key="10">
    <source>
        <dbReference type="ARBA" id="ARBA00023136"/>
    </source>
</evidence>
<reference evidence="13" key="1">
    <citation type="journal article" date="2015" name="Nature">
        <title>Complex archaea that bridge the gap between prokaryotes and eukaryotes.</title>
        <authorList>
            <person name="Spang A."/>
            <person name="Saw J.H."/>
            <person name="Jorgensen S.L."/>
            <person name="Zaremba-Niedzwiedzka K."/>
            <person name="Martijn J."/>
            <person name="Lind A.E."/>
            <person name="van Eijk R."/>
            <person name="Schleper C."/>
            <person name="Guy L."/>
            <person name="Ettema T.J."/>
        </authorList>
    </citation>
    <scope>NUCLEOTIDE SEQUENCE</scope>
</reference>
<feature type="transmembrane region" description="Helical" evidence="11">
    <location>
        <begin position="403"/>
        <end position="420"/>
    </location>
</feature>
<evidence type="ECO:0000256" key="4">
    <source>
        <dbReference type="ARBA" id="ARBA00022692"/>
    </source>
</evidence>
<evidence type="ECO:0000256" key="8">
    <source>
        <dbReference type="ARBA" id="ARBA00022989"/>
    </source>
</evidence>
<dbReference type="InterPro" id="IPR001915">
    <property type="entry name" value="Peptidase_M48"/>
</dbReference>